<evidence type="ECO:0000313" key="3">
    <source>
        <dbReference type="Proteomes" id="UP000235672"/>
    </source>
</evidence>
<evidence type="ECO:0000313" key="2">
    <source>
        <dbReference type="EMBL" id="PMD18879.1"/>
    </source>
</evidence>
<accession>A0A2J6PXW8</accession>
<feature type="region of interest" description="Disordered" evidence="1">
    <location>
        <begin position="18"/>
        <end position="38"/>
    </location>
</feature>
<proteinExistence type="predicted"/>
<dbReference type="AlphaFoldDB" id="A0A2J6PXW8"/>
<keyword evidence="3" id="KW-1185">Reference proteome</keyword>
<sequence>MLCEFCVLIDLDRVYKPSADPEGSPSGGGYSSNPREKRQYPHHASYRDLVLSAGSGCDLCAMIWMRDIQRRHHDPLDCSVRGWERLRGLDALSESNDGKPRVSISIPEFSSPVVYGIDHQSNTRILCCAGFTENWYDGWEISGGLDVGPQELWFYQEDSSNDISGAKLHSRLAVSLIQGKNGHVQNFKDTNVTFC</sequence>
<evidence type="ECO:0000256" key="1">
    <source>
        <dbReference type="SAM" id="MobiDB-lite"/>
    </source>
</evidence>
<gene>
    <name evidence="2" type="ORF">NA56DRAFT_647744</name>
</gene>
<protein>
    <submittedName>
        <fullName evidence="2">Uncharacterized protein</fullName>
    </submittedName>
</protein>
<name>A0A2J6PXW8_9HELO</name>
<reference evidence="2 3" key="1">
    <citation type="submission" date="2016-05" db="EMBL/GenBank/DDBJ databases">
        <title>A degradative enzymes factory behind the ericoid mycorrhizal symbiosis.</title>
        <authorList>
            <consortium name="DOE Joint Genome Institute"/>
            <person name="Martino E."/>
            <person name="Morin E."/>
            <person name="Grelet G."/>
            <person name="Kuo A."/>
            <person name="Kohler A."/>
            <person name="Daghino S."/>
            <person name="Barry K."/>
            <person name="Choi C."/>
            <person name="Cichocki N."/>
            <person name="Clum A."/>
            <person name="Copeland A."/>
            <person name="Hainaut M."/>
            <person name="Haridas S."/>
            <person name="Labutti K."/>
            <person name="Lindquist E."/>
            <person name="Lipzen A."/>
            <person name="Khouja H.-R."/>
            <person name="Murat C."/>
            <person name="Ohm R."/>
            <person name="Olson A."/>
            <person name="Spatafora J."/>
            <person name="Veneault-Fourrey C."/>
            <person name="Henrissat B."/>
            <person name="Grigoriev I."/>
            <person name="Martin F."/>
            <person name="Perotto S."/>
        </authorList>
    </citation>
    <scope>NUCLEOTIDE SEQUENCE [LARGE SCALE GENOMIC DNA]</scope>
    <source>
        <strain evidence="2 3">UAMH 7357</strain>
    </source>
</reference>
<dbReference type="Proteomes" id="UP000235672">
    <property type="component" value="Unassembled WGS sequence"/>
</dbReference>
<organism evidence="2 3">
    <name type="scientific">Hyaloscypha hepaticicola</name>
    <dbReference type="NCBI Taxonomy" id="2082293"/>
    <lineage>
        <taxon>Eukaryota</taxon>
        <taxon>Fungi</taxon>
        <taxon>Dikarya</taxon>
        <taxon>Ascomycota</taxon>
        <taxon>Pezizomycotina</taxon>
        <taxon>Leotiomycetes</taxon>
        <taxon>Helotiales</taxon>
        <taxon>Hyaloscyphaceae</taxon>
        <taxon>Hyaloscypha</taxon>
    </lineage>
</organism>
<dbReference type="EMBL" id="KZ613492">
    <property type="protein sequence ID" value="PMD18879.1"/>
    <property type="molecule type" value="Genomic_DNA"/>
</dbReference>